<organism evidence="1 2">
    <name type="scientific">Corynebacterium ramonii</name>
    <dbReference type="NCBI Taxonomy" id="3026968"/>
    <lineage>
        <taxon>Bacteria</taxon>
        <taxon>Bacillati</taxon>
        <taxon>Actinomycetota</taxon>
        <taxon>Actinomycetes</taxon>
        <taxon>Mycobacteriales</taxon>
        <taxon>Corynebacteriaceae</taxon>
        <taxon>Corynebacterium</taxon>
    </lineage>
</organism>
<evidence type="ECO:0000313" key="1">
    <source>
        <dbReference type="EMBL" id="AIU32230.1"/>
    </source>
</evidence>
<keyword evidence="2" id="KW-1185">Reference proteome</keyword>
<gene>
    <name evidence="1" type="ORF">CulFRC11_0641</name>
</gene>
<protein>
    <submittedName>
        <fullName evidence="1">Uncharacterized protein</fullName>
    </submittedName>
</protein>
<dbReference type="Proteomes" id="UP000029910">
    <property type="component" value="Chromosome"/>
</dbReference>
<evidence type="ECO:0000313" key="2">
    <source>
        <dbReference type="Proteomes" id="UP000029910"/>
    </source>
</evidence>
<dbReference type="EMBL" id="CP009622">
    <property type="protein sequence ID" value="AIU32230.1"/>
    <property type="molecule type" value="Genomic_DNA"/>
</dbReference>
<accession>A0ABM5RRN2</accession>
<name>A0ABM5RRN2_9CORY</name>
<proteinExistence type="predicted"/>
<sequence>MTTVLVYNGCVTFFFLVSGEIPGSFLEKRWSDAVVMGWKFFITEAKKKAFFRNLHLIAVFIVIV</sequence>
<reference evidence="1 2" key="1">
    <citation type="journal article" date="2015" name="Genome Announc.">
        <title>Genome Sequence of Corynebacterium ulcerans Strain FRC11.</title>
        <authorList>
            <person name="Benevides Lde J."/>
            <person name="Viana M.V."/>
            <person name="Mariano D.C."/>
            <person name="Rocha Fde S."/>
            <person name="Bagano P.C."/>
            <person name="Folador E.L."/>
            <person name="Pereira F.L."/>
            <person name="Dorella F.A."/>
            <person name="Leal C.A."/>
            <person name="Carvalho A.F."/>
            <person name="Soares Sde C."/>
            <person name="Carneiro A."/>
            <person name="Ramos R."/>
            <person name="Badell-Ocando E."/>
            <person name="Guiso N."/>
            <person name="Silva A."/>
            <person name="Figueiredo H."/>
            <person name="Azevedo V."/>
            <person name="Guimaraes L.C."/>
        </authorList>
    </citation>
    <scope>NUCLEOTIDE SEQUENCE [LARGE SCALE GENOMIC DNA]</scope>
    <source>
        <strain evidence="2">FRC0011</strain>
    </source>
</reference>